<reference evidence="1 2" key="1">
    <citation type="submission" date="2018-08" db="EMBL/GenBank/DDBJ databases">
        <title>Chryseobacterium nematophagum: a novel matrix digesting pathogen of nematodes.</title>
        <authorList>
            <person name="Page A."/>
            <person name="Roberts M."/>
            <person name="Felix M.-A."/>
            <person name="Weir W."/>
        </authorList>
    </citation>
    <scope>NUCLEOTIDE SEQUENCE [LARGE SCALE GENOMIC DNA]</scope>
    <source>
        <strain evidence="1 2">JUb275</strain>
    </source>
</reference>
<comment type="caution">
    <text evidence="1">The sequence shown here is derived from an EMBL/GenBank/DDBJ whole genome shotgun (WGS) entry which is preliminary data.</text>
</comment>
<gene>
    <name evidence="1" type="ORF">D1632_12475</name>
</gene>
<protein>
    <submittedName>
        <fullName evidence="1">Uncharacterized protein</fullName>
    </submittedName>
</protein>
<proteinExistence type="predicted"/>
<evidence type="ECO:0000313" key="2">
    <source>
        <dbReference type="Proteomes" id="UP000267524"/>
    </source>
</evidence>
<dbReference type="Proteomes" id="UP000267524">
    <property type="component" value="Unassembled WGS sequence"/>
</dbReference>
<name>A0A3M7L6R3_9FLAO</name>
<keyword evidence="2" id="KW-1185">Reference proteome</keyword>
<sequence length="311" mass="36357">MKKTMNNQFGYLMKSILFAFFFLIISININGCKKEKRLLNAEKIASISDNYSEIKIEKIKIEKDSRHTIYELRIIGVNNVFLNLNFEKETAILEIDNQKIITDFNFTYDITTQDAIGKIKILINDENNLIFLFPVITEEYLTFQILKYSKLKKTFSDSGFHFETHNDISKLYMSSKATLSERNNSYLLEIGSFQFKGNFQPKDKIETSVSHKKNDSFDGSYNFCFDNKREDSIKSETCYEISINSNNVLVDTNASVCKGKFIINETEENEINIKNDSDLDCAFKLKRERGKYFIKSAQFLDQNWQELHKEK</sequence>
<dbReference type="EMBL" id="QWIV01000014">
    <property type="protein sequence ID" value="RMZ58431.1"/>
    <property type="molecule type" value="Genomic_DNA"/>
</dbReference>
<accession>A0A3M7L6R3</accession>
<evidence type="ECO:0000313" key="1">
    <source>
        <dbReference type="EMBL" id="RMZ58431.1"/>
    </source>
</evidence>
<organism evidence="1 2">
    <name type="scientific">Chryseobacterium nematophagum</name>
    <dbReference type="NCBI Taxonomy" id="2305228"/>
    <lineage>
        <taxon>Bacteria</taxon>
        <taxon>Pseudomonadati</taxon>
        <taxon>Bacteroidota</taxon>
        <taxon>Flavobacteriia</taxon>
        <taxon>Flavobacteriales</taxon>
        <taxon>Weeksellaceae</taxon>
        <taxon>Chryseobacterium group</taxon>
        <taxon>Chryseobacterium</taxon>
    </lineage>
</organism>
<dbReference type="AlphaFoldDB" id="A0A3M7L6R3"/>